<name>B1X337_CROS5</name>
<organism evidence="13 14">
    <name type="scientific">Crocosphaera subtropica (strain ATCC 51142 / BH68)</name>
    <name type="common">Cyanothece sp. (strain ATCC 51142)</name>
    <dbReference type="NCBI Taxonomy" id="43989"/>
    <lineage>
        <taxon>Bacteria</taxon>
        <taxon>Bacillati</taxon>
        <taxon>Cyanobacteriota</taxon>
        <taxon>Cyanophyceae</taxon>
        <taxon>Oscillatoriophycideae</taxon>
        <taxon>Chroococcales</taxon>
        <taxon>Aphanothecaceae</taxon>
        <taxon>Crocosphaera</taxon>
        <taxon>Crocosphaera subtropica</taxon>
    </lineage>
</organism>
<dbReference type="GO" id="GO:1990573">
    <property type="term" value="P:potassium ion import across plasma membrane"/>
    <property type="evidence" value="ECO:0007669"/>
    <property type="project" value="TreeGrafter"/>
</dbReference>
<keyword evidence="8" id="KW-1278">Translocase</keyword>
<feature type="transmembrane region" description="Helical" evidence="11">
    <location>
        <begin position="850"/>
        <end position="873"/>
    </location>
</feature>
<dbReference type="STRING" id="43989.cce_5202"/>
<dbReference type="RefSeq" id="WP_009547575.1">
    <property type="nucleotide sequence ID" value="NC_010547.1"/>
</dbReference>
<keyword evidence="10 11" id="KW-0472">Membrane</keyword>
<comment type="subcellular location">
    <subcellularLocation>
        <location evidence="1">Cell membrane</location>
        <topology evidence="1">Multi-pass membrane protein</topology>
    </subcellularLocation>
</comment>
<evidence type="ECO:0000256" key="5">
    <source>
        <dbReference type="ARBA" id="ARBA00022723"/>
    </source>
</evidence>
<dbReference type="SUPFAM" id="SSF81665">
    <property type="entry name" value="Calcium ATPase, transmembrane domain M"/>
    <property type="match status" value="1"/>
</dbReference>
<evidence type="ECO:0000256" key="8">
    <source>
        <dbReference type="ARBA" id="ARBA00022967"/>
    </source>
</evidence>
<keyword evidence="3" id="KW-1003">Cell membrane</keyword>
<keyword evidence="6" id="KW-0547">Nucleotide-binding</keyword>
<dbReference type="Gene3D" id="3.40.50.1000">
    <property type="entry name" value="HAD superfamily/HAD-like"/>
    <property type="match status" value="1"/>
</dbReference>
<dbReference type="GO" id="GO:0016887">
    <property type="term" value="F:ATP hydrolysis activity"/>
    <property type="evidence" value="ECO:0007669"/>
    <property type="project" value="InterPro"/>
</dbReference>
<feature type="transmembrane region" description="Helical" evidence="11">
    <location>
        <begin position="275"/>
        <end position="297"/>
    </location>
</feature>
<evidence type="ECO:0000256" key="3">
    <source>
        <dbReference type="ARBA" id="ARBA00022475"/>
    </source>
</evidence>
<dbReference type="FunFam" id="3.40.50.1000:FF:000001">
    <property type="entry name" value="Phospholipid-transporting ATPase IC"/>
    <property type="match status" value="1"/>
</dbReference>
<dbReference type="OrthoDB" id="499468at2"/>
<dbReference type="InterPro" id="IPR018303">
    <property type="entry name" value="ATPase_P-typ_P_site"/>
</dbReference>
<dbReference type="Pfam" id="PF13246">
    <property type="entry name" value="Cation_ATPase"/>
    <property type="match status" value="1"/>
</dbReference>
<dbReference type="KEGG" id="cyt:cce_5202"/>
<dbReference type="eggNOG" id="COG0474">
    <property type="taxonomic scope" value="Bacteria"/>
</dbReference>
<keyword evidence="14" id="KW-1185">Reference proteome</keyword>
<evidence type="ECO:0000313" key="14">
    <source>
        <dbReference type="Proteomes" id="UP000001203"/>
    </source>
</evidence>
<dbReference type="InterPro" id="IPR006068">
    <property type="entry name" value="ATPase_P-typ_cation-transptr_C"/>
</dbReference>
<dbReference type="Gene3D" id="2.70.150.10">
    <property type="entry name" value="Calcium-transporting ATPase, cytoplasmic transduction domain A"/>
    <property type="match status" value="1"/>
</dbReference>
<keyword evidence="7" id="KW-0067">ATP-binding</keyword>
<dbReference type="Proteomes" id="UP000001203">
    <property type="component" value="Chromosome linear"/>
</dbReference>
<evidence type="ECO:0000256" key="10">
    <source>
        <dbReference type="ARBA" id="ARBA00023136"/>
    </source>
</evidence>
<dbReference type="PRINTS" id="PR00119">
    <property type="entry name" value="CATATPASE"/>
</dbReference>
<evidence type="ECO:0000313" key="13">
    <source>
        <dbReference type="EMBL" id="ACB54548.1"/>
    </source>
</evidence>
<evidence type="ECO:0000256" key="4">
    <source>
        <dbReference type="ARBA" id="ARBA00022692"/>
    </source>
</evidence>
<dbReference type="Pfam" id="PF00690">
    <property type="entry name" value="Cation_ATPase_N"/>
    <property type="match status" value="1"/>
</dbReference>
<reference evidence="13 14" key="1">
    <citation type="journal article" date="2008" name="Proc. Natl. Acad. Sci. U.S.A.">
        <title>The genome of Cyanothece 51142, a unicellular diazotrophic cyanobacterium important in the marine nitrogen cycle.</title>
        <authorList>
            <person name="Welsh E.A."/>
            <person name="Liberton M."/>
            <person name="Stoeckel J."/>
            <person name="Loh T."/>
            <person name="Elvitigala T."/>
            <person name="Wang C."/>
            <person name="Wollam A."/>
            <person name="Fulton R.S."/>
            <person name="Clifton S.W."/>
            <person name="Jacobs J.M."/>
            <person name="Aurora R."/>
            <person name="Ghosh B.K."/>
            <person name="Sherman L.A."/>
            <person name="Smith R.D."/>
            <person name="Wilson R.K."/>
            <person name="Pakrasi H.B."/>
        </authorList>
    </citation>
    <scope>NUCLEOTIDE SEQUENCE [LARGE SCALE GENOMIC DNA]</scope>
    <source>
        <strain evidence="14">ATCC 51142 / BH68</strain>
    </source>
</reference>
<evidence type="ECO:0000256" key="1">
    <source>
        <dbReference type="ARBA" id="ARBA00004651"/>
    </source>
</evidence>
<dbReference type="PRINTS" id="PR00120">
    <property type="entry name" value="HATPASE"/>
</dbReference>
<feature type="transmembrane region" description="Helical" evidence="11">
    <location>
        <begin position="81"/>
        <end position="97"/>
    </location>
</feature>
<gene>
    <name evidence="13" type="ordered locus">cce_5202</name>
</gene>
<dbReference type="InterPro" id="IPR036412">
    <property type="entry name" value="HAD-like_sf"/>
</dbReference>
<dbReference type="AlphaFoldDB" id="B1X337"/>
<accession>B1X337</accession>
<dbReference type="GO" id="GO:0005886">
    <property type="term" value="C:plasma membrane"/>
    <property type="evidence" value="ECO:0007669"/>
    <property type="project" value="UniProtKB-SubCell"/>
</dbReference>
<evidence type="ECO:0000256" key="11">
    <source>
        <dbReference type="SAM" id="Phobius"/>
    </source>
</evidence>
<dbReference type="SFLD" id="SFLDG00002">
    <property type="entry name" value="C1.7:_P-type_atpase_like"/>
    <property type="match status" value="1"/>
</dbReference>
<dbReference type="InterPro" id="IPR059000">
    <property type="entry name" value="ATPase_P-type_domA"/>
</dbReference>
<feature type="transmembrane region" description="Helical" evidence="11">
    <location>
        <begin position="885"/>
        <end position="904"/>
    </location>
</feature>
<dbReference type="SMART" id="SM00831">
    <property type="entry name" value="Cation_ATPase_N"/>
    <property type="match status" value="1"/>
</dbReference>
<dbReference type="InterPro" id="IPR023214">
    <property type="entry name" value="HAD_sf"/>
</dbReference>
<dbReference type="HOGENOM" id="CLU_002360_3_0_3"/>
<feature type="transmembrane region" description="Helical" evidence="11">
    <location>
        <begin position="57"/>
        <end position="75"/>
    </location>
</feature>
<keyword evidence="5" id="KW-0479">Metal-binding</keyword>
<feature type="transmembrane region" description="Helical" evidence="11">
    <location>
        <begin position="749"/>
        <end position="768"/>
    </location>
</feature>
<dbReference type="Gene3D" id="3.40.1110.10">
    <property type="entry name" value="Calcium-transporting ATPase, cytoplasmic domain N"/>
    <property type="match status" value="1"/>
</dbReference>
<dbReference type="FunFam" id="2.70.150.10:FF:000016">
    <property type="entry name" value="Calcium-transporting P-type ATPase putative"/>
    <property type="match status" value="1"/>
</dbReference>
<dbReference type="InterPro" id="IPR023299">
    <property type="entry name" value="ATPase_P-typ_cyto_dom_N"/>
</dbReference>
<feature type="transmembrane region" description="Helical" evidence="11">
    <location>
        <begin position="246"/>
        <end position="263"/>
    </location>
</feature>
<dbReference type="GO" id="GO:0005524">
    <property type="term" value="F:ATP binding"/>
    <property type="evidence" value="ECO:0007669"/>
    <property type="project" value="UniProtKB-KW"/>
</dbReference>
<evidence type="ECO:0000256" key="6">
    <source>
        <dbReference type="ARBA" id="ARBA00022741"/>
    </source>
</evidence>
<comment type="similarity">
    <text evidence="2">Belongs to the cation transport ATPase (P-type) (TC 3.A.3) family. Type IIA subfamily.</text>
</comment>
<dbReference type="InterPro" id="IPR001757">
    <property type="entry name" value="P_typ_ATPase"/>
</dbReference>
<dbReference type="GO" id="GO:0036376">
    <property type="term" value="P:sodium ion export across plasma membrane"/>
    <property type="evidence" value="ECO:0007669"/>
    <property type="project" value="TreeGrafter"/>
</dbReference>
<dbReference type="SUPFAM" id="SSF56784">
    <property type="entry name" value="HAD-like"/>
    <property type="match status" value="1"/>
</dbReference>
<dbReference type="GO" id="GO:0046872">
    <property type="term" value="F:metal ion binding"/>
    <property type="evidence" value="ECO:0007669"/>
    <property type="project" value="UniProtKB-KW"/>
</dbReference>
<dbReference type="InterPro" id="IPR008250">
    <property type="entry name" value="ATPase_P-typ_transduc_dom_A_sf"/>
</dbReference>
<evidence type="ECO:0000256" key="7">
    <source>
        <dbReference type="ARBA" id="ARBA00022840"/>
    </source>
</evidence>
<dbReference type="SUPFAM" id="SSF81660">
    <property type="entry name" value="Metal cation-transporting ATPase, ATP-binding domain N"/>
    <property type="match status" value="1"/>
</dbReference>
<dbReference type="GO" id="GO:0006883">
    <property type="term" value="P:intracellular sodium ion homeostasis"/>
    <property type="evidence" value="ECO:0007669"/>
    <property type="project" value="TreeGrafter"/>
</dbReference>
<dbReference type="PROSITE" id="PS00154">
    <property type="entry name" value="ATPASE_E1_E2"/>
    <property type="match status" value="1"/>
</dbReference>
<evidence type="ECO:0000256" key="2">
    <source>
        <dbReference type="ARBA" id="ARBA00005675"/>
    </source>
</evidence>
<dbReference type="EMBL" id="CP000807">
    <property type="protein sequence ID" value="ACB54548.1"/>
    <property type="molecule type" value="Genomic_DNA"/>
</dbReference>
<feature type="domain" description="Cation-transporting P-type ATPase N-terminal" evidence="12">
    <location>
        <begin position="3"/>
        <end position="77"/>
    </location>
</feature>
<keyword evidence="9 11" id="KW-1133">Transmembrane helix</keyword>
<dbReference type="SUPFAM" id="SSF81653">
    <property type="entry name" value="Calcium ATPase, transduction domain A"/>
    <property type="match status" value="1"/>
</dbReference>
<dbReference type="InterPro" id="IPR050510">
    <property type="entry name" value="Cation_transp_ATPase_P-type"/>
</dbReference>
<proteinExistence type="inferred from homology"/>
<dbReference type="InterPro" id="IPR023298">
    <property type="entry name" value="ATPase_P-typ_TM_dom_sf"/>
</dbReference>
<dbReference type="Gene3D" id="1.20.1110.10">
    <property type="entry name" value="Calcium-transporting ATPase, transmembrane domain"/>
    <property type="match status" value="1"/>
</dbReference>
<dbReference type="GO" id="GO:0030007">
    <property type="term" value="P:intracellular potassium ion homeostasis"/>
    <property type="evidence" value="ECO:0007669"/>
    <property type="project" value="TreeGrafter"/>
</dbReference>
<feature type="transmembrane region" description="Helical" evidence="11">
    <location>
        <begin position="818"/>
        <end position="838"/>
    </location>
</feature>
<dbReference type="InterPro" id="IPR044492">
    <property type="entry name" value="P_typ_ATPase_HD_dom"/>
</dbReference>
<dbReference type="PANTHER" id="PTHR43294">
    <property type="entry name" value="SODIUM/POTASSIUM-TRANSPORTING ATPASE SUBUNIT ALPHA"/>
    <property type="match status" value="1"/>
</dbReference>
<dbReference type="FunFam" id="3.40.50.1000:FF:000028">
    <property type="entry name" value="Calcium-transporting P-type ATPase, putative"/>
    <property type="match status" value="1"/>
</dbReference>
<keyword evidence="4 11" id="KW-0812">Transmembrane</keyword>
<evidence type="ECO:0000259" key="12">
    <source>
        <dbReference type="SMART" id="SM00831"/>
    </source>
</evidence>
<dbReference type="GO" id="GO:0005391">
    <property type="term" value="F:P-type sodium:potassium-exchanging transporter activity"/>
    <property type="evidence" value="ECO:0007669"/>
    <property type="project" value="TreeGrafter"/>
</dbReference>
<dbReference type="Pfam" id="PF00689">
    <property type="entry name" value="Cation_ATPase_C"/>
    <property type="match status" value="1"/>
</dbReference>
<evidence type="ECO:0000256" key="9">
    <source>
        <dbReference type="ARBA" id="ARBA00022989"/>
    </source>
</evidence>
<dbReference type="InterPro" id="IPR004014">
    <property type="entry name" value="ATPase_P-typ_cation-transptr_N"/>
</dbReference>
<feature type="transmembrane region" description="Helical" evidence="11">
    <location>
        <begin position="716"/>
        <end position="737"/>
    </location>
</feature>
<dbReference type="Pfam" id="PF00122">
    <property type="entry name" value="E1-E2_ATPase"/>
    <property type="match status" value="1"/>
</dbReference>
<dbReference type="SFLD" id="SFLDS00003">
    <property type="entry name" value="Haloacid_Dehalogenase"/>
    <property type="match status" value="1"/>
</dbReference>
<dbReference type="NCBIfam" id="TIGR01494">
    <property type="entry name" value="ATPase_P-type"/>
    <property type="match status" value="2"/>
</dbReference>
<sequence>MSKWHKLDRETVLRKLGSDRSWGLNHDEAIHRLETGGPNKLQEKPQKPPWRILWEQLIEPLVLLLVAAAIISALLGDYQEAVVILIIVILNALLGFSQEYRAEKAMAALKTLAIPKVKVRRGGHWHEIPASELVVGDIVTLEDGNIVSADIRLLEVANLRIQESILTGEAEAVPKSIDPLTEKKIPLGDRLNMAYMGTLVTYGRGYGVVVGTGMKTQLGKIAKLLQKVEAELTPLQQRLQRLGQQILMASVILVVIIFSLGLLEGEGLKVMFLTAVSLAVAAVPEGLPAVVTIALALGSQRMLKRGALIRKLPAVETLGSVTVICSDKTGTLTENRMTVNVLDVVGRRLNLTSELIRDGHDLDLRQQQPSLLKKQPQLVWLLLGSALCNDASLEADSDDPQLFHVVGEPTEGALITAAASLGLRKSDLEPLFPRVAEIPFDAQRRRMTTLHHVPRDGYCWPELLQQPWQWHQNLGGMPYMAFTKGAVDSLLDICTEVWVNNHPKPLTEVWQSWIQDSNDELAAQGSRVLGLGFRPHLSPYIDHGTIIEQNLIFLGLMAMSDPIRPEVKEAVQTCRTAGIRPVMITGDHPLTAQHIARELGMMVNGGILTGQDLSCLNADELTEKVLQTSVYARVSPKQKLQIVEAWQQQGQIVAMTGDGVNDAPALKKADIGIAMGVSGTDVAKEAADMALLDDNFATIIAAVREGRIIYDNVRKFIFYMFSSNSGEIWVMLAAFFLGMPLPLLPLQILWINLMTDGLPALALGIEPAEKHIMHRLPYPPSENIFSRGLGWRIIWVGLLMGFVSLGTGYYYWQQQNPAWQTMIFTIVTLSQMGNALAIRSERYALWKIGLFSNPFLIMAVILTVILQIGIIYVPFWQNLFQTTALSVNDLLLCLLLSTVVFWAVEAEKWWLRRQF</sequence>
<protein>
    <submittedName>
        <fullName evidence="13">Cation-transporting ATPase, E1-E2 type</fullName>
    </submittedName>
</protein>
<dbReference type="GO" id="GO:1902600">
    <property type="term" value="P:proton transmembrane transport"/>
    <property type="evidence" value="ECO:0007669"/>
    <property type="project" value="TreeGrafter"/>
</dbReference>
<feature type="transmembrane region" description="Helical" evidence="11">
    <location>
        <begin position="789"/>
        <end position="812"/>
    </location>
</feature>
<dbReference type="PANTHER" id="PTHR43294:SF21">
    <property type="entry name" value="CATION TRANSPORTING ATPASE"/>
    <property type="match status" value="1"/>
</dbReference>
<dbReference type="SFLD" id="SFLDF00027">
    <property type="entry name" value="p-type_atpase"/>
    <property type="match status" value="1"/>
</dbReference>